<reference evidence="1 2" key="1">
    <citation type="journal article" date="2019" name="Nat. Med.">
        <title>A library of human gut bacterial isolates paired with longitudinal multiomics data enables mechanistic microbiome research.</title>
        <authorList>
            <person name="Poyet M."/>
            <person name="Groussin M."/>
            <person name="Gibbons S.M."/>
            <person name="Avila-Pacheco J."/>
            <person name="Jiang X."/>
            <person name="Kearney S.M."/>
            <person name="Perrotta A.R."/>
            <person name="Berdy B."/>
            <person name="Zhao S."/>
            <person name="Lieberman T.D."/>
            <person name="Swanson P.K."/>
            <person name="Smith M."/>
            <person name="Roesemann S."/>
            <person name="Alexander J.E."/>
            <person name="Rich S.A."/>
            <person name="Livny J."/>
            <person name="Vlamakis H."/>
            <person name="Clish C."/>
            <person name="Bullock K."/>
            <person name="Deik A."/>
            <person name="Scott J."/>
            <person name="Pierce K.A."/>
            <person name="Xavier R.J."/>
            <person name="Alm E.J."/>
        </authorList>
    </citation>
    <scope>NUCLEOTIDE SEQUENCE [LARGE SCALE GENOMIC DNA]</scope>
    <source>
        <strain evidence="1 2">BIOML-A4</strain>
    </source>
</reference>
<evidence type="ECO:0000313" key="1">
    <source>
        <dbReference type="EMBL" id="MTR28353.1"/>
    </source>
</evidence>
<comment type="caution">
    <text evidence="1">The sequence shown here is derived from an EMBL/GenBank/DDBJ whole genome shotgun (WGS) entry which is preliminary data.</text>
</comment>
<protein>
    <submittedName>
        <fullName evidence="1">Uncharacterized protein</fullName>
    </submittedName>
</protein>
<dbReference type="RefSeq" id="WP_082757393.1">
    <property type="nucleotide sequence ID" value="NZ_JADNDA010000002.1"/>
</dbReference>
<gene>
    <name evidence="1" type="ORF">GMC65_08355</name>
</gene>
<proteinExistence type="predicted"/>
<name>A0A6A8UEP8_STRSL</name>
<organism evidence="1 2">
    <name type="scientific">Streptococcus salivarius</name>
    <dbReference type="NCBI Taxonomy" id="1304"/>
    <lineage>
        <taxon>Bacteria</taxon>
        <taxon>Bacillati</taxon>
        <taxon>Bacillota</taxon>
        <taxon>Bacilli</taxon>
        <taxon>Lactobacillales</taxon>
        <taxon>Streptococcaceae</taxon>
        <taxon>Streptococcus</taxon>
    </lineage>
</organism>
<evidence type="ECO:0000313" key="2">
    <source>
        <dbReference type="Proteomes" id="UP000439678"/>
    </source>
</evidence>
<dbReference type="Proteomes" id="UP000439678">
    <property type="component" value="Unassembled WGS sequence"/>
</dbReference>
<accession>A0A6A8UEP8</accession>
<dbReference type="AlphaFoldDB" id="A0A6A8UEP8"/>
<sequence>MSNEKVLATLFECIEIGKSYYFEGAYYRLKDYGDHIYGLQRAIPGMCGEKTASPSIKFYWKNGVLDYQFYVDFEASPMIMKAYSGTDHAFFEQAFENLLHDFEDILESQENSKK</sequence>
<dbReference type="EMBL" id="WMYO01000008">
    <property type="protein sequence ID" value="MTR28353.1"/>
    <property type="molecule type" value="Genomic_DNA"/>
</dbReference>